<dbReference type="InterPro" id="IPR012677">
    <property type="entry name" value="Nucleotide-bd_a/b_plait_sf"/>
</dbReference>
<keyword evidence="7" id="KW-0810">Translation regulation</keyword>
<dbReference type="Gene3D" id="3.30.70.330">
    <property type="match status" value="1"/>
</dbReference>
<dbReference type="OMA" id="ENIMDAF"/>
<dbReference type="PANTHER" id="PTHR45894">
    <property type="entry name" value="RNA-BINDING PROTEIN 8A"/>
    <property type="match status" value="1"/>
</dbReference>
<keyword evidence="8 12" id="KW-0694">RNA-binding</keyword>
<dbReference type="AlphaFoldDB" id="A0A6P6YC65"/>
<keyword evidence="5" id="KW-0963">Cytoplasm</keyword>
<dbReference type="GO" id="GO:0003729">
    <property type="term" value="F:mRNA binding"/>
    <property type="evidence" value="ECO:0007669"/>
    <property type="project" value="InterPro"/>
</dbReference>
<reference evidence="15" key="1">
    <citation type="submission" date="2025-08" db="UniProtKB">
        <authorList>
            <consortium name="RefSeq"/>
        </authorList>
    </citation>
    <scope>IDENTIFICATION</scope>
    <source>
        <strain evidence="15">Airmid</strain>
    </source>
</reference>
<keyword evidence="14" id="KW-1185">Reference proteome</keyword>
<dbReference type="KEGG" id="dpte:113796227"/>
<evidence type="ECO:0000256" key="4">
    <source>
        <dbReference type="ARBA" id="ARBA00022448"/>
    </source>
</evidence>
<feature type="domain" description="RRM" evidence="13">
    <location>
        <begin position="89"/>
        <end position="167"/>
    </location>
</feature>
<dbReference type="CTD" id="110124"/>
<comment type="subcellular location">
    <subcellularLocation>
        <location evidence="2">Cytoplasm</location>
    </subcellularLocation>
    <subcellularLocation>
        <location evidence="1">Nucleus</location>
    </subcellularLocation>
</comment>
<dbReference type="InParanoid" id="A0A6P6YC65"/>
<sequence>MSDELELAPQNIEQEFDEDETVVKIKEKATKRKGRGFDEGKLKPETLFRFDLNFDFLDLETVNRGNYGQYESVESEGNEPGPQKSVEGWILFVSGVHEEVDEDDVYQKFAEYGQITNIHINLDRRTGFYKGYALVEFETFRSATAALEALNGSELYGQNISVSWCFVKGPHGRNYKHK</sequence>
<dbReference type="CDD" id="cd12324">
    <property type="entry name" value="RRM_RBM8"/>
    <property type="match status" value="1"/>
</dbReference>
<proteinExistence type="inferred from homology"/>
<keyword evidence="6" id="KW-0507">mRNA processing</keyword>
<evidence type="ECO:0000256" key="1">
    <source>
        <dbReference type="ARBA" id="ARBA00004123"/>
    </source>
</evidence>
<dbReference type="PROSITE" id="PS50102">
    <property type="entry name" value="RRM"/>
    <property type="match status" value="1"/>
</dbReference>
<dbReference type="RefSeq" id="XP_027202254.1">
    <property type="nucleotide sequence ID" value="XM_027346453.1"/>
</dbReference>
<dbReference type="FunFam" id="3.30.70.330:FF:000525">
    <property type="entry name" value="RNA-binding protein 8A"/>
    <property type="match status" value="1"/>
</dbReference>
<comment type="similarity">
    <text evidence="3">Belongs to the RBM8A family.</text>
</comment>
<evidence type="ECO:0000256" key="3">
    <source>
        <dbReference type="ARBA" id="ARBA00007987"/>
    </source>
</evidence>
<evidence type="ECO:0000313" key="15">
    <source>
        <dbReference type="RefSeq" id="XP_027202254.1"/>
    </source>
</evidence>
<accession>A0A6P6YC65</accession>
<dbReference type="InterPro" id="IPR035979">
    <property type="entry name" value="RBD_domain_sf"/>
</dbReference>
<evidence type="ECO:0000313" key="14">
    <source>
        <dbReference type="Proteomes" id="UP000515146"/>
    </source>
</evidence>
<dbReference type="GO" id="GO:0006417">
    <property type="term" value="P:regulation of translation"/>
    <property type="evidence" value="ECO:0007669"/>
    <property type="project" value="UniProtKB-KW"/>
</dbReference>
<evidence type="ECO:0000256" key="5">
    <source>
        <dbReference type="ARBA" id="ARBA00022490"/>
    </source>
</evidence>
<evidence type="ECO:0000256" key="6">
    <source>
        <dbReference type="ARBA" id="ARBA00022664"/>
    </source>
</evidence>
<dbReference type="InterPro" id="IPR000504">
    <property type="entry name" value="RRM_dom"/>
</dbReference>
<evidence type="ECO:0000256" key="9">
    <source>
        <dbReference type="ARBA" id="ARBA00023187"/>
    </source>
</evidence>
<dbReference type="GO" id="GO:0008380">
    <property type="term" value="P:RNA splicing"/>
    <property type="evidence" value="ECO:0007669"/>
    <property type="project" value="UniProtKB-KW"/>
</dbReference>
<dbReference type="SUPFAM" id="SSF54928">
    <property type="entry name" value="RNA-binding domain, RBD"/>
    <property type="match status" value="1"/>
</dbReference>
<protein>
    <recommendedName>
        <fullName evidence="11">RNA-binding protein 8A</fullName>
    </recommendedName>
</protein>
<gene>
    <name evidence="15" type="primary">LOC113796227</name>
</gene>
<dbReference type="GO" id="GO:0005737">
    <property type="term" value="C:cytoplasm"/>
    <property type="evidence" value="ECO:0007669"/>
    <property type="project" value="UniProtKB-SubCell"/>
</dbReference>
<evidence type="ECO:0000256" key="10">
    <source>
        <dbReference type="ARBA" id="ARBA00023242"/>
    </source>
</evidence>
<dbReference type="OrthoDB" id="15688at2759"/>
<dbReference type="GO" id="GO:0006397">
    <property type="term" value="P:mRNA processing"/>
    <property type="evidence" value="ECO:0007669"/>
    <property type="project" value="UniProtKB-KW"/>
</dbReference>
<name>A0A6P6YC65_DERPT</name>
<dbReference type="Pfam" id="PF00076">
    <property type="entry name" value="RRM_1"/>
    <property type="match status" value="1"/>
</dbReference>
<dbReference type="SMART" id="SM00360">
    <property type="entry name" value="RRM"/>
    <property type="match status" value="1"/>
</dbReference>
<dbReference type="GO" id="GO:0005634">
    <property type="term" value="C:nucleus"/>
    <property type="evidence" value="ECO:0007669"/>
    <property type="project" value="UniProtKB-SubCell"/>
</dbReference>
<evidence type="ECO:0000259" key="13">
    <source>
        <dbReference type="PROSITE" id="PS50102"/>
    </source>
</evidence>
<dbReference type="FunCoup" id="A0A6P6YC65">
    <property type="interactions" value="1860"/>
</dbReference>
<organism evidence="14 15">
    <name type="scientific">Dermatophagoides pteronyssinus</name>
    <name type="common">European house dust mite</name>
    <dbReference type="NCBI Taxonomy" id="6956"/>
    <lineage>
        <taxon>Eukaryota</taxon>
        <taxon>Metazoa</taxon>
        <taxon>Ecdysozoa</taxon>
        <taxon>Arthropoda</taxon>
        <taxon>Chelicerata</taxon>
        <taxon>Arachnida</taxon>
        <taxon>Acari</taxon>
        <taxon>Acariformes</taxon>
        <taxon>Sarcoptiformes</taxon>
        <taxon>Astigmata</taxon>
        <taxon>Psoroptidia</taxon>
        <taxon>Analgoidea</taxon>
        <taxon>Pyroglyphidae</taxon>
        <taxon>Dermatophagoidinae</taxon>
        <taxon>Dermatophagoides</taxon>
    </lineage>
</organism>
<evidence type="ECO:0000256" key="12">
    <source>
        <dbReference type="PROSITE-ProRule" id="PRU00176"/>
    </source>
</evidence>
<dbReference type="InterPro" id="IPR033744">
    <property type="entry name" value="RRM_RBM8"/>
</dbReference>
<evidence type="ECO:0000256" key="7">
    <source>
        <dbReference type="ARBA" id="ARBA00022845"/>
    </source>
</evidence>
<dbReference type="InterPro" id="IPR008111">
    <property type="entry name" value="RNA-bd_8"/>
</dbReference>
<evidence type="ECO:0000256" key="11">
    <source>
        <dbReference type="ARBA" id="ARBA00077711"/>
    </source>
</evidence>
<keyword evidence="4" id="KW-0813">Transport</keyword>
<keyword evidence="10" id="KW-0539">Nucleus</keyword>
<dbReference type="Proteomes" id="UP000515146">
    <property type="component" value="Unplaced"/>
</dbReference>
<evidence type="ECO:0000256" key="8">
    <source>
        <dbReference type="ARBA" id="ARBA00022884"/>
    </source>
</evidence>
<keyword evidence="9" id="KW-0508">mRNA splicing</keyword>
<evidence type="ECO:0000256" key="2">
    <source>
        <dbReference type="ARBA" id="ARBA00004496"/>
    </source>
</evidence>